<keyword evidence="4" id="KW-0175">Coiled coil</keyword>
<dbReference type="PANTHER" id="PTHR24103">
    <property type="entry name" value="E3 UBIQUITIN-PROTEIN LIGASE TRIM"/>
    <property type="match status" value="1"/>
</dbReference>
<reference evidence="8" key="2">
    <citation type="submission" date="2025-09" db="UniProtKB">
        <authorList>
            <consortium name="Ensembl"/>
        </authorList>
    </citation>
    <scope>IDENTIFICATION</scope>
</reference>
<dbReference type="Ensembl" id="ENSDLAT00005084622.1">
    <property type="protein sequence ID" value="ENSDLAP00005064870.1"/>
    <property type="gene ID" value="ENSDLAG00005026533.1"/>
</dbReference>
<feature type="region of interest" description="Disordered" evidence="5">
    <location>
        <begin position="490"/>
        <end position="532"/>
    </location>
</feature>
<dbReference type="Proteomes" id="UP000694389">
    <property type="component" value="Unassembled WGS sequence"/>
</dbReference>
<sequence length="562" mass="63014">MASNLEAPTTNSPSVSCQSFLPVCLTGTEAEGLVSPPWSVDSPEQCEEHGESLSTFCLDDLEPLCKECAAVSHAGHRVYLLTEAATDCKEELKTSVNGLKTKMTHFEEVTQTCEHASRHNQAEAKFIEEQMKKEFESLHQFLREEEAARLLALREEKEEKKREGENQIDKMNQVIKSLEEKIQLVEEELDAGGDGVKFLECYKDTINSKEPQKVCRPLIDVAKHLGNLPYAVWEKMKHITPYTPVTLDPRTASHTLRVSTGLNSIHIIPGSSQGLDHSLDVAVPAPANPERFHPYSCILAREGFDSGVHCWDIEVGDTDNWTVGVAAQSLSRRTEFEAFPEAGLWCISLRDGEYQALTTPSEALNLENSHRLSRVHVTLDWDEGTLEFMNADTETRLFTFRHCFTEKVYPYFESISLGGCLTVLAQRVKVSVESDFVSVEDTTLTEEDQVTKSNSCTEGDVNTAMTNSNSKMSEFMHLTEDNNSICSLREKKTPPQRRASKDQLIKRKPTGTEKAKDNRSAVKKQSSKPRFSVTYHVSLNRALKKALINTESGNHKQIHESC</sequence>
<dbReference type="Gene3D" id="2.60.120.920">
    <property type="match status" value="1"/>
</dbReference>
<dbReference type="PROSITE" id="PS50188">
    <property type="entry name" value="B302_SPRY"/>
    <property type="match status" value="1"/>
</dbReference>
<dbReference type="Pfam" id="PF13765">
    <property type="entry name" value="PRY"/>
    <property type="match status" value="1"/>
</dbReference>
<name>A0A8P4K8Z1_DICLA</name>
<dbReference type="RefSeq" id="XP_051241501.1">
    <property type="nucleotide sequence ID" value="XM_051385541.1"/>
</dbReference>
<protein>
    <recommendedName>
        <fullName evidence="10">Tripartite motif-containing protein 35</fullName>
    </recommendedName>
</protein>
<proteinExistence type="predicted"/>
<dbReference type="SMART" id="SM00336">
    <property type="entry name" value="BBOX"/>
    <property type="match status" value="1"/>
</dbReference>
<dbReference type="PROSITE" id="PS50119">
    <property type="entry name" value="ZF_BBOX"/>
    <property type="match status" value="1"/>
</dbReference>
<dbReference type="GeneID" id="127355064"/>
<evidence type="ECO:0000256" key="1">
    <source>
        <dbReference type="ARBA" id="ARBA00022771"/>
    </source>
</evidence>
<dbReference type="SMART" id="SM00589">
    <property type="entry name" value="PRY"/>
    <property type="match status" value="1"/>
</dbReference>
<dbReference type="InterPro" id="IPR000315">
    <property type="entry name" value="Znf_B-box"/>
</dbReference>
<keyword evidence="2" id="KW-0862">Zinc</keyword>
<evidence type="ECO:0000256" key="3">
    <source>
        <dbReference type="PROSITE-ProRule" id="PRU00024"/>
    </source>
</evidence>
<dbReference type="InterPro" id="IPR001870">
    <property type="entry name" value="B30.2/SPRY"/>
</dbReference>
<dbReference type="InterPro" id="IPR006574">
    <property type="entry name" value="PRY"/>
</dbReference>
<dbReference type="SUPFAM" id="SSF57845">
    <property type="entry name" value="B-box zinc-binding domain"/>
    <property type="match status" value="1"/>
</dbReference>
<keyword evidence="1 3" id="KW-0863">Zinc-finger</keyword>
<evidence type="ECO:0000313" key="8">
    <source>
        <dbReference type="Ensembl" id="ENSDLAP00005064870.1"/>
    </source>
</evidence>
<dbReference type="InterPro" id="IPR013320">
    <property type="entry name" value="ConA-like_dom_sf"/>
</dbReference>
<evidence type="ECO:0000256" key="5">
    <source>
        <dbReference type="SAM" id="MobiDB-lite"/>
    </source>
</evidence>
<feature type="compositionally biased region" description="Basic and acidic residues" evidence="5">
    <location>
        <begin position="490"/>
        <end position="520"/>
    </location>
</feature>
<feature type="domain" description="B30.2/SPRY" evidence="7">
    <location>
        <begin position="225"/>
        <end position="430"/>
    </location>
</feature>
<dbReference type="InterPro" id="IPR043136">
    <property type="entry name" value="B30.2/SPRY_sf"/>
</dbReference>
<dbReference type="Pfam" id="PF00622">
    <property type="entry name" value="SPRY"/>
    <property type="match status" value="1"/>
</dbReference>
<accession>A0A8P4K8Z1</accession>
<keyword evidence="1 3" id="KW-0479">Metal-binding</keyword>
<dbReference type="SUPFAM" id="SSF49899">
    <property type="entry name" value="Concanavalin A-like lectins/glucanases"/>
    <property type="match status" value="1"/>
</dbReference>
<dbReference type="OrthoDB" id="9049620at2759"/>
<dbReference type="PRINTS" id="PR01407">
    <property type="entry name" value="BUTYPHLNCDUF"/>
</dbReference>
<evidence type="ECO:0000259" key="7">
    <source>
        <dbReference type="PROSITE" id="PS50188"/>
    </source>
</evidence>
<dbReference type="GeneTree" id="ENSGT01030000234583"/>
<dbReference type="Gene3D" id="3.30.160.60">
    <property type="entry name" value="Classic Zinc Finger"/>
    <property type="match status" value="1"/>
</dbReference>
<dbReference type="OMA" id="CCEEHEE"/>
<dbReference type="AlphaFoldDB" id="A0A8P4K8Z1"/>
<dbReference type="InterPro" id="IPR050143">
    <property type="entry name" value="TRIM/RBCC"/>
</dbReference>
<evidence type="ECO:0008006" key="10">
    <source>
        <dbReference type="Google" id="ProtNLM"/>
    </source>
</evidence>
<evidence type="ECO:0000256" key="2">
    <source>
        <dbReference type="ARBA" id="ARBA00022833"/>
    </source>
</evidence>
<dbReference type="GO" id="GO:0008270">
    <property type="term" value="F:zinc ion binding"/>
    <property type="evidence" value="ECO:0007669"/>
    <property type="project" value="UniProtKB-KW"/>
</dbReference>
<feature type="coiled-coil region" evidence="4">
    <location>
        <begin position="143"/>
        <end position="188"/>
    </location>
</feature>
<dbReference type="SMART" id="SM00449">
    <property type="entry name" value="SPRY"/>
    <property type="match status" value="1"/>
</dbReference>
<dbReference type="InterPro" id="IPR003877">
    <property type="entry name" value="SPRY_dom"/>
</dbReference>
<reference evidence="8" key="1">
    <citation type="submission" date="2025-08" db="UniProtKB">
        <authorList>
            <consortium name="Ensembl"/>
        </authorList>
    </citation>
    <scope>IDENTIFICATION</scope>
</reference>
<evidence type="ECO:0000259" key="6">
    <source>
        <dbReference type="PROSITE" id="PS50119"/>
    </source>
</evidence>
<gene>
    <name evidence="8" type="primary">LOC127355064</name>
</gene>
<feature type="domain" description="B box-type" evidence="6">
    <location>
        <begin position="41"/>
        <end position="81"/>
    </location>
</feature>
<dbReference type="InterPro" id="IPR003879">
    <property type="entry name" value="Butyrophylin_SPRY"/>
</dbReference>
<evidence type="ECO:0000256" key="4">
    <source>
        <dbReference type="SAM" id="Coils"/>
    </source>
</evidence>
<dbReference type="Pfam" id="PF00643">
    <property type="entry name" value="zf-B_box"/>
    <property type="match status" value="1"/>
</dbReference>
<organism evidence="8 9">
    <name type="scientific">Dicentrarchus labrax</name>
    <name type="common">European seabass</name>
    <name type="synonym">Morone labrax</name>
    <dbReference type="NCBI Taxonomy" id="13489"/>
    <lineage>
        <taxon>Eukaryota</taxon>
        <taxon>Metazoa</taxon>
        <taxon>Chordata</taxon>
        <taxon>Craniata</taxon>
        <taxon>Vertebrata</taxon>
        <taxon>Euteleostomi</taxon>
        <taxon>Actinopterygii</taxon>
        <taxon>Neopterygii</taxon>
        <taxon>Teleostei</taxon>
        <taxon>Neoteleostei</taxon>
        <taxon>Acanthomorphata</taxon>
        <taxon>Eupercaria</taxon>
        <taxon>Moronidae</taxon>
        <taxon>Dicentrarchus</taxon>
    </lineage>
</organism>
<keyword evidence="9" id="KW-1185">Reference proteome</keyword>
<evidence type="ECO:0000313" key="9">
    <source>
        <dbReference type="Proteomes" id="UP000694389"/>
    </source>
</evidence>